<organism evidence="7 8">
    <name type="scientific">Rhizomicrobium palustre</name>
    <dbReference type="NCBI Taxonomy" id="189966"/>
    <lineage>
        <taxon>Bacteria</taxon>
        <taxon>Pseudomonadati</taxon>
        <taxon>Pseudomonadota</taxon>
        <taxon>Alphaproteobacteria</taxon>
        <taxon>Micropepsales</taxon>
        <taxon>Micropepsaceae</taxon>
        <taxon>Rhizomicrobium</taxon>
    </lineage>
</organism>
<keyword evidence="8" id="KW-1185">Reference proteome</keyword>
<evidence type="ECO:0000256" key="3">
    <source>
        <dbReference type="ARBA" id="ARBA00022723"/>
    </source>
</evidence>
<keyword evidence="3" id="KW-0479">Metal-binding</keyword>
<evidence type="ECO:0000256" key="1">
    <source>
        <dbReference type="ARBA" id="ARBA00001947"/>
    </source>
</evidence>
<dbReference type="RefSeq" id="WP_167083310.1">
    <property type="nucleotide sequence ID" value="NZ_BAAADC010000001.1"/>
</dbReference>
<evidence type="ECO:0000256" key="4">
    <source>
        <dbReference type="ARBA" id="ARBA00022833"/>
    </source>
</evidence>
<reference evidence="7 8" key="1">
    <citation type="submission" date="2020-03" db="EMBL/GenBank/DDBJ databases">
        <title>Genomic Encyclopedia of Type Strains, Phase IV (KMG-IV): sequencing the most valuable type-strain genomes for metagenomic binning, comparative biology and taxonomic classification.</title>
        <authorList>
            <person name="Goeker M."/>
        </authorList>
    </citation>
    <scope>NUCLEOTIDE SEQUENCE [LARGE SCALE GENOMIC DNA]</scope>
    <source>
        <strain evidence="7 8">DSM 19867</strain>
    </source>
</reference>
<feature type="domain" description="Extradiol ring-cleavage dioxygenase class III enzyme subunit B" evidence="6">
    <location>
        <begin position="36"/>
        <end position="241"/>
    </location>
</feature>
<accession>A0A846N1W2</accession>
<dbReference type="Proteomes" id="UP000570514">
    <property type="component" value="Unassembled WGS sequence"/>
</dbReference>
<evidence type="ECO:0000313" key="7">
    <source>
        <dbReference type="EMBL" id="NIK89202.1"/>
    </source>
</evidence>
<dbReference type="InterPro" id="IPR014436">
    <property type="entry name" value="Extradiol_dOase_DODA"/>
</dbReference>
<evidence type="ECO:0000313" key="8">
    <source>
        <dbReference type="Proteomes" id="UP000570514"/>
    </source>
</evidence>
<evidence type="ECO:0000256" key="2">
    <source>
        <dbReference type="ARBA" id="ARBA00007581"/>
    </source>
</evidence>
<dbReference type="AlphaFoldDB" id="A0A846N1W2"/>
<comment type="similarity">
    <text evidence="2">Belongs to the DODA-type extradiol aromatic ring-opening dioxygenase family.</text>
</comment>
<dbReference type="PIRSF" id="PIRSF006157">
    <property type="entry name" value="Doxgns_DODA"/>
    <property type="match status" value="1"/>
</dbReference>
<comment type="caution">
    <text evidence="7">The sequence shown here is derived from an EMBL/GenBank/DDBJ whole genome shotgun (WGS) entry which is preliminary data.</text>
</comment>
<gene>
    <name evidence="7" type="ORF">FHS83_002520</name>
</gene>
<dbReference type="PANTHER" id="PTHR30096:SF0">
    <property type="entry name" value="4,5-DOPA DIOXYGENASE EXTRADIOL-LIKE PROTEIN"/>
    <property type="match status" value="1"/>
</dbReference>
<keyword evidence="5" id="KW-0560">Oxidoreductase</keyword>
<dbReference type="GO" id="GO:0016702">
    <property type="term" value="F:oxidoreductase activity, acting on single donors with incorporation of molecular oxygen, incorporation of two atoms of oxygen"/>
    <property type="evidence" value="ECO:0007669"/>
    <property type="project" value="UniProtKB-ARBA"/>
</dbReference>
<name>A0A846N1W2_9PROT</name>
<evidence type="ECO:0000259" key="6">
    <source>
        <dbReference type="Pfam" id="PF02900"/>
    </source>
</evidence>
<dbReference type="CDD" id="cd07363">
    <property type="entry name" value="45_DOPA_Dioxygenase"/>
    <property type="match status" value="1"/>
</dbReference>
<dbReference type="Gene3D" id="3.40.830.10">
    <property type="entry name" value="LigB-like"/>
    <property type="match status" value="1"/>
</dbReference>
<keyword evidence="7" id="KW-0223">Dioxygenase</keyword>
<dbReference type="InterPro" id="IPR004183">
    <property type="entry name" value="Xdiol_dOase_suB"/>
</dbReference>
<sequence length="261" mass="27871">MRQPSFFIPHGGGPCFFMPDPQGIWTGMGQFLARLPELLPEQPKALLVVSGHWEADGFALTSGAAPELIYDYYGFPRHTYELTFPAPGTPDLAAQASGLLKSAGFSSSLDPRRGFDHGVFVPLKVAFPKAEIPIVQMSLDAGLDPALHIKAGEALKPLRDEGVVIIGSGMSFHNMRGYGNPNFTAPSKAFDEWLTAAVTSPAKERAAALTEWAKAPAARASHPREEHLIPLMVAAGTSDAPGEKIYGELVLGTAISAFKFG</sequence>
<dbReference type="SUPFAM" id="SSF53213">
    <property type="entry name" value="LigB-like"/>
    <property type="match status" value="1"/>
</dbReference>
<dbReference type="GO" id="GO:0008270">
    <property type="term" value="F:zinc ion binding"/>
    <property type="evidence" value="ECO:0007669"/>
    <property type="project" value="InterPro"/>
</dbReference>
<dbReference type="GO" id="GO:0008198">
    <property type="term" value="F:ferrous iron binding"/>
    <property type="evidence" value="ECO:0007669"/>
    <property type="project" value="InterPro"/>
</dbReference>
<dbReference type="PANTHER" id="PTHR30096">
    <property type="entry name" value="4,5-DOPA DIOXYGENASE EXTRADIOL-LIKE PROTEIN"/>
    <property type="match status" value="1"/>
</dbReference>
<evidence type="ECO:0000256" key="5">
    <source>
        <dbReference type="ARBA" id="ARBA00023002"/>
    </source>
</evidence>
<protein>
    <submittedName>
        <fullName evidence="7">Aromatic ring-opening dioxygenase catalytic subunit (LigB family)</fullName>
    </submittedName>
</protein>
<keyword evidence="4" id="KW-0862">Zinc</keyword>
<dbReference type="Pfam" id="PF02900">
    <property type="entry name" value="LigB"/>
    <property type="match status" value="1"/>
</dbReference>
<dbReference type="EMBL" id="JAASRM010000001">
    <property type="protein sequence ID" value="NIK89202.1"/>
    <property type="molecule type" value="Genomic_DNA"/>
</dbReference>
<comment type="cofactor">
    <cofactor evidence="1">
        <name>Zn(2+)</name>
        <dbReference type="ChEBI" id="CHEBI:29105"/>
    </cofactor>
</comment>
<proteinExistence type="inferred from homology"/>